<organism evidence="1 2">
    <name type="scientific">Bifidobacterium breve MCC 1128</name>
    <dbReference type="NCBI Taxonomy" id="1365965"/>
    <lineage>
        <taxon>Bacteria</taxon>
        <taxon>Bacillati</taxon>
        <taxon>Actinomycetota</taxon>
        <taxon>Actinomycetes</taxon>
        <taxon>Bifidobacteriales</taxon>
        <taxon>Bifidobacteriaceae</taxon>
        <taxon>Bifidobacterium</taxon>
    </lineage>
</organism>
<protein>
    <submittedName>
        <fullName evidence="1">Uncharacterized protein</fullName>
    </submittedName>
</protein>
<proteinExistence type="predicted"/>
<comment type="caution">
    <text evidence="1">The sequence shown here is derived from an EMBL/GenBank/DDBJ whole genome shotgun (WGS) entry which is preliminary data.</text>
</comment>
<evidence type="ECO:0000313" key="2">
    <source>
        <dbReference type="Proteomes" id="UP000037193"/>
    </source>
</evidence>
<dbReference type="AlphaFoldDB" id="A0A0L7AXM2"/>
<gene>
    <name evidence="1" type="ORF">BBM1128_07630</name>
</gene>
<name>A0A0L7AXM2_BIFBR</name>
<sequence>MHADTFNKRLAIQTLQQVIFFKHSFGVLHANIKKCKRLKDLAASLRDIYCSDLTGPVVYILK</sequence>
<dbReference type="PATRIC" id="fig|1365965.3.peg.1533"/>
<dbReference type="Proteomes" id="UP000037193">
    <property type="component" value="Unassembled WGS sequence"/>
</dbReference>
<reference evidence="1 2" key="1">
    <citation type="journal article" date="2015" name="Int J Genomics">
        <title>Comparative Genomics Revealed Genetic Diversity and Species/Strain-Level Differences in Carbohydrate Metabolism of Three Probiotic Bifidobacterial Species.</title>
        <authorList>
            <person name="Odamaki T."/>
            <person name="Horigome A."/>
            <person name="Sugahara H."/>
            <person name="Hashikura N."/>
            <person name="Minami J."/>
            <person name="Xiao J.Z."/>
            <person name="Abe F."/>
        </authorList>
    </citation>
    <scope>NUCLEOTIDE SEQUENCE [LARGE SCALE GENOMIC DNA]</scope>
    <source>
        <strain evidence="1 2">MCC 1128</strain>
    </source>
</reference>
<evidence type="ECO:0000313" key="1">
    <source>
        <dbReference type="EMBL" id="KOA39972.1"/>
    </source>
</evidence>
<accession>A0A0L7AXM2</accession>
<dbReference type="EMBL" id="AVQD01000012">
    <property type="protein sequence ID" value="KOA39972.1"/>
    <property type="molecule type" value="Genomic_DNA"/>
</dbReference>